<protein>
    <recommendedName>
        <fullName evidence="1">Putative auto-transporter adhesin head GIN domain-containing protein</fullName>
    </recommendedName>
</protein>
<accession>A0A8J2TUY7</accession>
<dbReference type="EMBL" id="BMIC01000007">
    <property type="protein sequence ID" value="GFZ92718.1"/>
    <property type="molecule type" value="Genomic_DNA"/>
</dbReference>
<name>A0A8J2TUY7_9FLAO</name>
<sequence length="250" mass="27784">MKKIAYITTFILLLACNGENVPDCFQNAGDIIQKEFTVDTFDKITVFERIELIVTDDVTQSVRVETGEYLMNDIKISVEGGRLILKNENGCNLTRDYGITKIYVSSPNLIEIRNSSGLTVSSNGMLNYTSLVLIAENYNAEEAYHTDGNFNVQVNCNSLTTITNNLSSMFISGTTNNLFIGFYSGDARFEGANLIAQNVEIFHRSSNDMIINPQQSLIGEIRSTGDVISLNEPPVVSVQELYTGRLIFQD</sequence>
<gene>
    <name evidence="2" type="ORF">GCM10011531_25650</name>
</gene>
<dbReference type="AlphaFoldDB" id="A0A8J2TUY7"/>
<dbReference type="InterPro" id="IPR021255">
    <property type="entry name" value="DUF2807"/>
</dbReference>
<dbReference type="RefSeq" id="WP_188606797.1">
    <property type="nucleotide sequence ID" value="NZ_BMIC01000007.1"/>
</dbReference>
<reference evidence="2 3" key="1">
    <citation type="journal article" date="2014" name="Int. J. Syst. Evol. Microbiol.">
        <title>Complete genome sequence of Corynebacterium casei LMG S-19264T (=DSM 44701T), isolated from a smear-ripened cheese.</title>
        <authorList>
            <consortium name="US DOE Joint Genome Institute (JGI-PGF)"/>
            <person name="Walter F."/>
            <person name="Albersmeier A."/>
            <person name="Kalinowski J."/>
            <person name="Ruckert C."/>
        </authorList>
    </citation>
    <scope>NUCLEOTIDE SEQUENCE [LARGE SCALE GENOMIC DNA]</scope>
    <source>
        <strain evidence="2 3">CGMCC 1.15295</strain>
    </source>
</reference>
<dbReference type="Gene3D" id="2.160.20.120">
    <property type="match status" value="1"/>
</dbReference>
<feature type="domain" description="Putative auto-transporter adhesin head GIN" evidence="1">
    <location>
        <begin position="41"/>
        <end position="233"/>
    </location>
</feature>
<dbReference type="Pfam" id="PF10988">
    <property type="entry name" value="DUF2807"/>
    <property type="match status" value="1"/>
</dbReference>
<evidence type="ECO:0000313" key="2">
    <source>
        <dbReference type="EMBL" id="GFZ92718.1"/>
    </source>
</evidence>
<proteinExistence type="predicted"/>
<comment type="caution">
    <text evidence="2">The sequence shown here is derived from an EMBL/GenBank/DDBJ whole genome shotgun (WGS) entry which is preliminary data.</text>
</comment>
<organism evidence="2 3">
    <name type="scientific">Aquaticitalea lipolytica</name>
    <dbReference type="NCBI Taxonomy" id="1247562"/>
    <lineage>
        <taxon>Bacteria</taxon>
        <taxon>Pseudomonadati</taxon>
        <taxon>Bacteroidota</taxon>
        <taxon>Flavobacteriia</taxon>
        <taxon>Flavobacteriales</taxon>
        <taxon>Flavobacteriaceae</taxon>
        <taxon>Aquaticitalea</taxon>
    </lineage>
</organism>
<dbReference type="PROSITE" id="PS51257">
    <property type="entry name" value="PROKAR_LIPOPROTEIN"/>
    <property type="match status" value="1"/>
</dbReference>
<evidence type="ECO:0000259" key="1">
    <source>
        <dbReference type="Pfam" id="PF10988"/>
    </source>
</evidence>
<keyword evidence="3" id="KW-1185">Reference proteome</keyword>
<dbReference type="Proteomes" id="UP000598120">
    <property type="component" value="Unassembled WGS sequence"/>
</dbReference>
<evidence type="ECO:0000313" key="3">
    <source>
        <dbReference type="Proteomes" id="UP000598120"/>
    </source>
</evidence>